<keyword evidence="1" id="KW-1185">Reference proteome</keyword>
<organism evidence="1 2">
    <name type="scientific">Romanomermis culicivorax</name>
    <name type="common">Nematode worm</name>
    <dbReference type="NCBI Taxonomy" id="13658"/>
    <lineage>
        <taxon>Eukaryota</taxon>
        <taxon>Metazoa</taxon>
        <taxon>Ecdysozoa</taxon>
        <taxon>Nematoda</taxon>
        <taxon>Enoplea</taxon>
        <taxon>Dorylaimia</taxon>
        <taxon>Mermithida</taxon>
        <taxon>Mermithoidea</taxon>
        <taxon>Mermithidae</taxon>
        <taxon>Romanomermis</taxon>
    </lineage>
</organism>
<proteinExistence type="predicted"/>
<dbReference type="AlphaFoldDB" id="A0A915IFJ7"/>
<sequence length="256" mass="27372">MQCQDHLQSAGHVKGVNHDDVDIKNGVDIEIHQEISSNNTLIIAIIVKDDTFDHVFSEGGFHINKDGTVGGCKIVDLANRGPDVARIICSMGYCCLWDDPGADNRHNHDDSGIGILGACGPSLQLAALKRFQFAAAVAEKRHFWVAPAMVQLYGGLWVGPSPSGGLVTGRCYIDSQISEMNKEGQEAFVGDSTINYKQMHIIDNCLDSAIFFAVWCCVCSSSVADGPALLVAVVPKTCPRADGTAVVVGRVAIEVC</sequence>
<evidence type="ECO:0000313" key="1">
    <source>
        <dbReference type="Proteomes" id="UP000887565"/>
    </source>
</evidence>
<accession>A0A915IFJ7</accession>
<protein>
    <submittedName>
        <fullName evidence="2">Uncharacterized protein</fullName>
    </submittedName>
</protein>
<dbReference type="WBParaSite" id="nRc.2.0.1.t12961-RA">
    <property type="protein sequence ID" value="nRc.2.0.1.t12961-RA"/>
    <property type="gene ID" value="nRc.2.0.1.g12961"/>
</dbReference>
<name>A0A915IFJ7_ROMCU</name>
<dbReference type="Proteomes" id="UP000887565">
    <property type="component" value="Unplaced"/>
</dbReference>
<reference evidence="2" key="1">
    <citation type="submission" date="2022-11" db="UniProtKB">
        <authorList>
            <consortium name="WormBaseParasite"/>
        </authorList>
    </citation>
    <scope>IDENTIFICATION</scope>
</reference>
<evidence type="ECO:0000313" key="2">
    <source>
        <dbReference type="WBParaSite" id="nRc.2.0.1.t12961-RA"/>
    </source>
</evidence>